<evidence type="ECO:0000256" key="1">
    <source>
        <dbReference type="ARBA" id="ARBA00023015"/>
    </source>
</evidence>
<evidence type="ECO:0000313" key="7">
    <source>
        <dbReference type="Proteomes" id="UP000996601"/>
    </source>
</evidence>
<dbReference type="RefSeq" id="WP_256116360.1">
    <property type="nucleotide sequence ID" value="NZ_WHSB02000003.1"/>
</dbReference>
<dbReference type="PANTHER" id="PTHR30146:SF109">
    <property type="entry name" value="HTH-TYPE TRANSCRIPTIONAL REGULATOR GALS"/>
    <property type="match status" value="1"/>
</dbReference>
<dbReference type="CDD" id="cd06267">
    <property type="entry name" value="PBP1_LacI_sugar_binding-like"/>
    <property type="match status" value="1"/>
</dbReference>
<name>A0ABT1R4N5_9HYPH</name>
<dbReference type="PANTHER" id="PTHR30146">
    <property type="entry name" value="LACI-RELATED TRANSCRIPTIONAL REPRESSOR"/>
    <property type="match status" value="1"/>
</dbReference>
<comment type="caution">
    <text evidence="6">The sequence shown here is derived from an EMBL/GenBank/DDBJ whole genome shotgun (WGS) entry which is preliminary data.</text>
</comment>
<organism evidence="6 7">
    <name type="scientific">Shinella lacus</name>
    <dbReference type="NCBI Taxonomy" id="2654216"/>
    <lineage>
        <taxon>Bacteria</taxon>
        <taxon>Pseudomonadati</taxon>
        <taxon>Pseudomonadota</taxon>
        <taxon>Alphaproteobacteria</taxon>
        <taxon>Hyphomicrobiales</taxon>
        <taxon>Rhizobiaceae</taxon>
        <taxon>Shinella</taxon>
    </lineage>
</organism>
<dbReference type="Pfam" id="PF00532">
    <property type="entry name" value="Peripla_BP_1"/>
    <property type="match status" value="1"/>
</dbReference>
<proteinExistence type="predicted"/>
<dbReference type="PROSITE" id="PS50943">
    <property type="entry name" value="HTH_CROC1"/>
    <property type="match status" value="1"/>
</dbReference>
<accession>A0ABT1R4N5</accession>
<keyword evidence="2" id="KW-0238">DNA-binding</keyword>
<dbReference type="InterPro" id="IPR001387">
    <property type="entry name" value="Cro/C1-type_HTH"/>
</dbReference>
<dbReference type="SUPFAM" id="SSF47413">
    <property type="entry name" value="lambda repressor-like DNA-binding domains"/>
    <property type="match status" value="1"/>
</dbReference>
<dbReference type="SUPFAM" id="SSF53822">
    <property type="entry name" value="Periplasmic binding protein-like I"/>
    <property type="match status" value="1"/>
</dbReference>
<evidence type="ECO:0000259" key="4">
    <source>
        <dbReference type="PROSITE" id="PS50932"/>
    </source>
</evidence>
<dbReference type="InterPro" id="IPR001761">
    <property type="entry name" value="Peripla_BP/Lac1_sug-bd_dom"/>
</dbReference>
<feature type="domain" description="HTH cro/C1-type" evidence="5">
    <location>
        <begin position="4"/>
        <end position="40"/>
    </location>
</feature>
<reference evidence="6" key="1">
    <citation type="submission" date="2021-07" db="EMBL/GenBank/DDBJ databases">
        <title>Shinella sp. nov., a novel member of the genus Shinella from water.</title>
        <authorList>
            <person name="Deng Y."/>
        </authorList>
    </citation>
    <scope>NUCLEOTIDE SEQUENCE</scope>
    <source>
        <strain evidence="6">CPCC 100929</strain>
    </source>
</reference>
<keyword evidence="1" id="KW-0805">Transcription regulation</keyword>
<keyword evidence="3" id="KW-0804">Transcription</keyword>
<evidence type="ECO:0000313" key="6">
    <source>
        <dbReference type="EMBL" id="MCQ4630142.1"/>
    </source>
</evidence>
<sequence>MAVTITDVAKAAGVSKATVSKFLNGTHYVSQETKERIAAAVSELGYAPNRVAQGLSLKRSHTIGLVVANIGNPFYAELIRGAEEVAAARGYTLLLASTDGEPRRESTIVNAMRQRQVDGIAFASVRLADREVTALAKDGVNVVLASRHLPDAEVDMVLVDSVKGAKLAVNHLLQHGHRSIAYVGGPLSIAQFQDRLKGWKGALAEAGIEPPAMHELSLDRMDVEAGHQAGLRLLRLENPPTAIFAATDNLAFGIMQACDEMNRTIPGELALVGFDAVPFGAVSLSPLTSVDGSGLIMGQRALQLLIDRIERDQRTPAESRQVRMVLQPTLCIRRSCGCRSGTEN</sequence>
<evidence type="ECO:0000256" key="2">
    <source>
        <dbReference type="ARBA" id="ARBA00023125"/>
    </source>
</evidence>
<feature type="domain" description="HTH lacI-type" evidence="4">
    <location>
        <begin position="3"/>
        <end position="57"/>
    </location>
</feature>
<dbReference type="PROSITE" id="PS50932">
    <property type="entry name" value="HTH_LACI_2"/>
    <property type="match status" value="1"/>
</dbReference>
<dbReference type="SMART" id="SM00354">
    <property type="entry name" value="HTH_LACI"/>
    <property type="match status" value="1"/>
</dbReference>
<protein>
    <submittedName>
        <fullName evidence="6">LacI family transcriptional regulator</fullName>
    </submittedName>
</protein>
<dbReference type="Gene3D" id="1.10.260.40">
    <property type="entry name" value="lambda repressor-like DNA-binding domains"/>
    <property type="match status" value="1"/>
</dbReference>
<dbReference type="EMBL" id="WHSB02000003">
    <property type="protein sequence ID" value="MCQ4630142.1"/>
    <property type="molecule type" value="Genomic_DNA"/>
</dbReference>
<dbReference type="Gene3D" id="3.40.50.2300">
    <property type="match status" value="2"/>
</dbReference>
<dbReference type="InterPro" id="IPR010982">
    <property type="entry name" value="Lambda_DNA-bd_dom_sf"/>
</dbReference>
<dbReference type="Proteomes" id="UP000996601">
    <property type="component" value="Unassembled WGS sequence"/>
</dbReference>
<dbReference type="Pfam" id="PF00356">
    <property type="entry name" value="LacI"/>
    <property type="match status" value="1"/>
</dbReference>
<dbReference type="PROSITE" id="PS00356">
    <property type="entry name" value="HTH_LACI_1"/>
    <property type="match status" value="1"/>
</dbReference>
<dbReference type="PRINTS" id="PR00036">
    <property type="entry name" value="HTHLACI"/>
</dbReference>
<evidence type="ECO:0000256" key="3">
    <source>
        <dbReference type="ARBA" id="ARBA00023163"/>
    </source>
</evidence>
<dbReference type="InterPro" id="IPR028082">
    <property type="entry name" value="Peripla_BP_I"/>
</dbReference>
<keyword evidence="7" id="KW-1185">Reference proteome</keyword>
<gene>
    <name evidence="6" type="ORF">GB927_008860</name>
</gene>
<dbReference type="InterPro" id="IPR000843">
    <property type="entry name" value="HTH_LacI"/>
</dbReference>
<dbReference type="CDD" id="cd01392">
    <property type="entry name" value="HTH_LacI"/>
    <property type="match status" value="1"/>
</dbReference>
<evidence type="ECO:0000259" key="5">
    <source>
        <dbReference type="PROSITE" id="PS50943"/>
    </source>
</evidence>